<dbReference type="SUPFAM" id="SSF56808">
    <property type="entry name" value="Ribosomal protein L1"/>
    <property type="match status" value="1"/>
</dbReference>
<keyword evidence="3" id="KW-0597">Phosphoprotein</keyword>
<feature type="region of interest" description="Disordered" evidence="11">
    <location>
        <begin position="295"/>
        <end position="334"/>
    </location>
</feature>
<evidence type="ECO:0000256" key="1">
    <source>
        <dbReference type="ARBA" id="ARBA00004604"/>
    </source>
</evidence>
<dbReference type="Pfam" id="PF00687">
    <property type="entry name" value="Ribosomal_L1"/>
    <property type="match status" value="1"/>
</dbReference>
<comment type="function">
    <text evidence="8">Regulates cellular senescence through inhibition of PTEN translation. Acts as a pro-apoptotic regulator in response to DNA damage.</text>
</comment>
<dbReference type="InterPro" id="IPR023674">
    <property type="entry name" value="Ribosomal_uL1-like"/>
</dbReference>
<dbReference type="AlphaFoldDB" id="A0A2T7Q182"/>
<evidence type="ECO:0000256" key="9">
    <source>
        <dbReference type="ARBA" id="ARBA00061550"/>
    </source>
</evidence>
<proteinExistence type="inferred from homology"/>
<dbReference type="Proteomes" id="UP000245119">
    <property type="component" value="Linkage Group LG1"/>
</dbReference>
<keyword evidence="5" id="KW-0007">Acetylation</keyword>
<feature type="compositionally biased region" description="Basic residues" evidence="11">
    <location>
        <begin position="324"/>
        <end position="334"/>
    </location>
</feature>
<dbReference type="InterPro" id="IPR028364">
    <property type="entry name" value="Ribosomal_uL1/biogenesis"/>
</dbReference>
<dbReference type="EMBL" id="PZQS01000001">
    <property type="protein sequence ID" value="PVD39400.1"/>
    <property type="molecule type" value="Genomic_DNA"/>
</dbReference>
<dbReference type="CDD" id="cd00403">
    <property type="entry name" value="Ribosomal_L1"/>
    <property type="match status" value="1"/>
</dbReference>
<dbReference type="InterPro" id="IPR016095">
    <property type="entry name" value="Ribosomal_uL1_3-a/b-sand"/>
</dbReference>
<keyword evidence="2" id="KW-1017">Isopeptide bond</keyword>
<organism evidence="12 13">
    <name type="scientific">Pomacea canaliculata</name>
    <name type="common">Golden apple snail</name>
    <dbReference type="NCBI Taxonomy" id="400727"/>
    <lineage>
        <taxon>Eukaryota</taxon>
        <taxon>Metazoa</taxon>
        <taxon>Spiralia</taxon>
        <taxon>Lophotrochozoa</taxon>
        <taxon>Mollusca</taxon>
        <taxon>Gastropoda</taxon>
        <taxon>Caenogastropoda</taxon>
        <taxon>Architaenioglossa</taxon>
        <taxon>Ampullarioidea</taxon>
        <taxon>Ampullariidae</taxon>
        <taxon>Pomacea</taxon>
    </lineage>
</organism>
<evidence type="ECO:0000256" key="3">
    <source>
        <dbReference type="ARBA" id="ARBA00022553"/>
    </source>
</evidence>
<keyword evidence="13" id="KW-1185">Reference proteome</keyword>
<comment type="similarity">
    <text evidence="9">Belongs to the universal ribosomal protein uL1 family. Highly divergent.</text>
</comment>
<keyword evidence="6" id="KW-0175">Coiled coil</keyword>
<evidence type="ECO:0000256" key="10">
    <source>
        <dbReference type="ARBA" id="ARBA00070787"/>
    </source>
</evidence>
<evidence type="ECO:0000256" key="8">
    <source>
        <dbReference type="ARBA" id="ARBA00054167"/>
    </source>
</evidence>
<evidence type="ECO:0000256" key="4">
    <source>
        <dbReference type="ARBA" id="ARBA00022843"/>
    </source>
</evidence>
<evidence type="ECO:0000256" key="5">
    <source>
        <dbReference type="ARBA" id="ARBA00022990"/>
    </source>
</evidence>
<dbReference type="Gene3D" id="3.40.50.790">
    <property type="match status" value="1"/>
</dbReference>
<reference evidence="12 13" key="1">
    <citation type="submission" date="2018-04" db="EMBL/GenBank/DDBJ databases">
        <title>The genome of golden apple snail Pomacea canaliculata provides insight into stress tolerance and invasive adaptation.</title>
        <authorList>
            <person name="Liu C."/>
            <person name="Liu B."/>
            <person name="Ren Y."/>
            <person name="Zhang Y."/>
            <person name="Wang H."/>
            <person name="Li S."/>
            <person name="Jiang F."/>
            <person name="Yin L."/>
            <person name="Zhang G."/>
            <person name="Qian W."/>
            <person name="Fan W."/>
        </authorList>
    </citation>
    <scope>NUCLEOTIDE SEQUENCE [LARGE SCALE GENOMIC DNA]</scope>
    <source>
        <strain evidence="12">SZHN2017</strain>
        <tissue evidence="12">Muscle</tissue>
    </source>
</reference>
<dbReference type="OrthoDB" id="10251727at2759"/>
<evidence type="ECO:0000256" key="7">
    <source>
        <dbReference type="ARBA" id="ARBA00023242"/>
    </source>
</evidence>
<evidence type="ECO:0000313" key="13">
    <source>
        <dbReference type="Proteomes" id="UP000245119"/>
    </source>
</evidence>
<gene>
    <name evidence="12" type="ORF">C0Q70_02030</name>
</gene>
<sequence length="334" mass="38148">MRCLTGKVHSSRRYMVQKGVDALLQVIKKEKTLLEEYDPIFLVFCVKKIPKRHSTTLKLEVCLFVKDLERRDREYEKTVQHFKDFLKSRDINVSAIVPLKALKLEYKSFEAKRNLANMYDLFLADARIIRLLPPYLGKAFYGRKRQPVQVRLDANDLKAEFDSAISNSRCLLHGRGSAGTATVANRGMSAEEITQNILASAEQLAAVLPGGVSNVRSMHIKTRDSLAIPIYLSLDSPNDVTLEEQAEQKELVEAEEVTTVQGALVKAYPSGYVELLDETTKVPLYSNHQKKHAGRRAWKWGKESQKKRKNYENKGAKRQEKMKKIIKRKATKKQ</sequence>
<evidence type="ECO:0000256" key="6">
    <source>
        <dbReference type="ARBA" id="ARBA00023054"/>
    </source>
</evidence>
<accession>A0A2T7Q182</accession>
<evidence type="ECO:0000313" key="12">
    <source>
        <dbReference type="EMBL" id="PVD39400.1"/>
    </source>
</evidence>
<keyword evidence="4" id="KW-0832">Ubl conjugation</keyword>
<name>A0A2T7Q182_POMCA</name>
<keyword evidence="7" id="KW-0539">Nucleus</keyword>
<dbReference type="FunFam" id="3.40.50.790:FF:000004">
    <property type="entry name" value="Ribosomal L1 domain-containing 1-like 1"/>
    <property type="match status" value="1"/>
</dbReference>
<feature type="compositionally biased region" description="Basic and acidic residues" evidence="11">
    <location>
        <begin position="300"/>
        <end position="323"/>
    </location>
</feature>
<protein>
    <recommendedName>
        <fullName evidence="10">Ribosomal L1 domain-containing protein 1</fullName>
    </recommendedName>
</protein>
<evidence type="ECO:0000256" key="2">
    <source>
        <dbReference type="ARBA" id="ARBA00022499"/>
    </source>
</evidence>
<evidence type="ECO:0000256" key="11">
    <source>
        <dbReference type="SAM" id="MobiDB-lite"/>
    </source>
</evidence>
<dbReference type="STRING" id="400727.A0A2T7Q182"/>
<dbReference type="GO" id="GO:0005730">
    <property type="term" value="C:nucleolus"/>
    <property type="evidence" value="ECO:0007669"/>
    <property type="project" value="UniProtKB-SubCell"/>
</dbReference>
<comment type="subcellular location">
    <subcellularLocation>
        <location evidence="1">Nucleus</location>
        <location evidence="1">Nucleolus</location>
    </subcellularLocation>
</comment>
<comment type="caution">
    <text evidence="12">The sequence shown here is derived from an EMBL/GenBank/DDBJ whole genome shotgun (WGS) entry which is preliminary data.</text>
</comment>